<organism evidence="2 3">
    <name type="scientific">Ustilago bromivora</name>
    <dbReference type="NCBI Taxonomy" id="307758"/>
    <lineage>
        <taxon>Eukaryota</taxon>
        <taxon>Fungi</taxon>
        <taxon>Dikarya</taxon>
        <taxon>Basidiomycota</taxon>
        <taxon>Ustilaginomycotina</taxon>
        <taxon>Ustilaginomycetes</taxon>
        <taxon>Ustilaginales</taxon>
        <taxon>Ustilaginaceae</taxon>
        <taxon>Ustilago</taxon>
    </lineage>
</organism>
<name>A0A1K0GZ81_9BASI</name>
<dbReference type="EMBL" id="LT558138">
    <property type="protein sequence ID" value="SAM86359.1"/>
    <property type="molecule type" value="Genomic_DNA"/>
</dbReference>
<feature type="signal peptide" evidence="1">
    <location>
        <begin position="1"/>
        <end position="19"/>
    </location>
</feature>
<proteinExistence type="predicted"/>
<gene>
    <name evidence="2" type="ORF">UBRO_20973</name>
</gene>
<accession>A0A1K0GZ81</accession>
<protein>
    <submittedName>
        <fullName evidence="2">Uncharacterized protein</fullName>
    </submittedName>
</protein>
<dbReference type="Proteomes" id="UP000179920">
    <property type="component" value="Chromosome XXII"/>
</dbReference>
<dbReference type="AlphaFoldDB" id="A0A1K0GZ81"/>
<keyword evidence="1" id="KW-0732">Signal</keyword>
<evidence type="ECO:0000313" key="3">
    <source>
        <dbReference type="Proteomes" id="UP000179920"/>
    </source>
</evidence>
<evidence type="ECO:0000256" key="1">
    <source>
        <dbReference type="SAM" id="SignalP"/>
    </source>
</evidence>
<evidence type="ECO:0000313" key="2">
    <source>
        <dbReference type="EMBL" id="SAM86359.1"/>
    </source>
</evidence>
<reference evidence="3" key="1">
    <citation type="submission" date="2016-04" db="EMBL/GenBank/DDBJ databases">
        <authorList>
            <person name="Guldener U."/>
            <person name="Guldener U."/>
        </authorList>
    </citation>
    <scope>NUCLEOTIDE SEQUENCE [LARGE SCALE GENOMIC DNA]</scope>
    <source>
        <strain evidence="3">UB2112</strain>
    </source>
</reference>
<sequence length="59" mass="6208">MKLFIITILALGLVASTSADTVDLISDCDSSVTGPYGCGMYSTCCYDETTGRSTCESHC</sequence>
<feature type="chain" id="PRO_5009664583" evidence="1">
    <location>
        <begin position="20"/>
        <end position="59"/>
    </location>
</feature>